<dbReference type="Gene3D" id="3.40.395.10">
    <property type="entry name" value="Adenoviral Proteinase, Chain A"/>
    <property type="match status" value="1"/>
</dbReference>
<dbReference type="InterPro" id="IPR038765">
    <property type="entry name" value="Papain-like_cys_pep_sf"/>
</dbReference>
<reference evidence="2" key="2">
    <citation type="submission" date="2013-12" db="EMBL/GenBank/DDBJ databases">
        <authorList>
            <person name="Yu Y."/>
            <person name="Lee S."/>
            <person name="de Baynast K."/>
            <person name="Wissotski M."/>
            <person name="Liu L."/>
            <person name="Talag J."/>
            <person name="Goicoechea J."/>
            <person name="Angelova A."/>
            <person name="Jetty R."/>
            <person name="Kudrna D."/>
            <person name="Golser W."/>
            <person name="Rivera L."/>
            <person name="Zhang J."/>
            <person name="Wing R."/>
        </authorList>
    </citation>
    <scope>NUCLEOTIDE SEQUENCE</scope>
</reference>
<sequence length="221" mass="26157">MVEIQLERRFAPWTSSPVRTIMYGSHLRMSSTCTRLTPSTSLLTVWVIMEMQRAIKNKNNQIAFMDPRQISTLMVQAQAHNVEDSILHFVSQHHFRKWIFLPYNHSFHWVLIAFNMSHSTLVVFDSMDKEADFFTEINAIIDRVWDRFRKLICGTFKEKHERIYNLKVDKQKMGTNLCAYFYMDLVGKKPHDDMIKAIQEQLIGFINERILDPAGEFYMND</sequence>
<reference evidence="1 2" key="1">
    <citation type="submission" date="2012-08" db="EMBL/GenBank/DDBJ databases">
        <title>Oryza genome evolution.</title>
        <authorList>
            <person name="Wing R.A."/>
        </authorList>
    </citation>
    <scope>NUCLEOTIDE SEQUENCE</scope>
</reference>
<dbReference type="Gramene" id="LPERR06G08150.1">
    <property type="protein sequence ID" value="LPERR06G08150.1"/>
    <property type="gene ID" value="LPERR06G08150"/>
</dbReference>
<organism evidence="1 2">
    <name type="scientific">Leersia perrieri</name>
    <dbReference type="NCBI Taxonomy" id="77586"/>
    <lineage>
        <taxon>Eukaryota</taxon>
        <taxon>Viridiplantae</taxon>
        <taxon>Streptophyta</taxon>
        <taxon>Embryophyta</taxon>
        <taxon>Tracheophyta</taxon>
        <taxon>Spermatophyta</taxon>
        <taxon>Magnoliopsida</taxon>
        <taxon>Liliopsida</taxon>
        <taxon>Poales</taxon>
        <taxon>Poaceae</taxon>
        <taxon>BOP clade</taxon>
        <taxon>Oryzoideae</taxon>
        <taxon>Oryzeae</taxon>
        <taxon>Oryzinae</taxon>
        <taxon>Leersia</taxon>
    </lineage>
</organism>
<reference evidence="1" key="3">
    <citation type="submission" date="2015-04" db="UniProtKB">
        <authorList>
            <consortium name="EnsemblPlants"/>
        </authorList>
    </citation>
    <scope>IDENTIFICATION</scope>
</reference>
<accession>A0A0D9WNS9</accession>
<evidence type="ECO:0000313" key="2">
    <source>
        <dbReference type="Proteomes" id="UP000032180"/>
    </source>
</evidence>
<evidence type="ECO:0000313" key="1">
    <source>
        <dbReference type="EnsemblPlants" id="LPERR06G08150.1"/>
    </source>
</evidence>
<dbReference type="PANTHER" id="PTHR33018:SF34">
    <property type="entry name" value="OS02G0472350 PROTEIN"/>
    <property type="match status" value="1"/>
</dbReference>
<proteinExistence type="predicted"/>
<dbReference type="SUPFAM" id="SSF54001">
    <property type="entry name" value="Cysteine proteinases"/>
    <property type="match status" value="1"/>
</dbReference>
<dbReference type="AlphaFoldDB" id="A0A0D9WNS9"/>
<dbReference type="Proteomes" id="UP000032180">
    <property type="component" value="Chromosome 6"/>
</dbReference>
<name>A0A0D9WNS9_9ORYZ</name>
<dbReference type="PANTHER" id="PTHR33018">
    <property type="entry name" value="OS10G0338966 PROTEIN-RELATED"/>
    <property type="match status" value="1"/>
</dbReference>
<keyword evidence="2" id="KW-1185">Reference proteome</keyword>
<dbReference type="HOGENOM" id="CLU_1252248_0_0_1"/>
<evidence type="ECO:0008006" key="3">
    <source>
        <dbReference type="Google" id="ProtNLM"/>
    </source>
</evidence>
<protein>
    <recommendedName>
        <fullName evidence="3">Ubiquitin-like protease family profile domain-containing protein</fullName>
    </recommendedName>
</protein>
<dbReference type="EnsemblPlants" id="LPERR06G08150.1">
    <property type="protein sequence ID" value="LPERR06G08150.1"/>
    <property type="gene ID" value="LPERR06G08150"/>
</dbReference>